<name>A0A511X2B5_9BACI</name>
<dbReference type="InterPro" id="IPR029058">
    <property type="entry name" value="AB_hydrolase_fold"/>
</dbReference>
<dbReference type="AlphaFoldDB" id="A0A511X2B5"/>
<keyword evidence="2" id="KW-1185">Reference proteome</keyword>
<evidence type="ECO:0008006" key="3">
    <source>
        <dbReference type="Google" id="ProtNLM"/>
    </source>
</evidence>
<dbReference type="Proteomes" id="UP000321400">
    <property type="component" value="Unassembled WGS sequence"/>
</dbReference>
<gene>
    <name evidence="1" type="ORF">HAL01_15660</name>
</gene>
<dbReference type="InterPro" id="IPR022605">
    <property type="entry name" value="DUF2920"/>
</dbReference>
<dbReference type="OrthoDB" id="2448563at2"/>
<organism evidence="1 2">
    <name type="scientific">Halolactibacillus alkaliphilus</name>
    <dbReference type="NCBI Taxonomy" id="442899"/>
    <lineage>
        <taxon>Bacteria</taxon>
        <taxon>Bacillati</taxon>
        <taxon>Bacillota</taxon>
        <taxon>Bacilli</taxon>
        <taxon>Bacillales</taxon>
        <taxon>Bacillaceae</taxon>
        <taxon>Halolactibacillus</taxon>
    </lineage>
</organism>
<dbReference type="SUPFAM" id="SSF53474">
    <property type="entry name" value="alpha/beta-Hydrolases"/>
    <property type="match status" value="1"/>
</dbReference>
<evidence type="ECO:0000313" key="1">
    <source>
        <dbReference type="EMBL" id="GEN57102.1"/>
    </source>
</evidence>
<proteinExistence type="predicted"/>
<dbReference type="Gene3D" id="3.40.50.1820">
    <property type="entry name" value="alpha/beta hydrolase"/>
    <property type="match status" value="1"/>
</dbReference>
<comment type="caution">
    <text evidence="1">The sequence shown here is derived from an EMBL/GenBank/DDBJ whole genome shotgun (WGS) entry which is preliminary data.</text>
</comment>
<protein>
    <recommendedName>
        <fullName evidence="3">DUF2920 family protein</fullName>
    </recommendedName>
</protein>
<dbReference type="Pfam" id="PF11144">
    <property type="entry name" value="DUF2920"/>
    <property type="match status" value="1"/>
</dbReference>
<sequence>MITSHSFDVPAHQNIYNNSLGRKLKITFSLDENNMNDETGLLLLVPGFGASINSNIYKKMRDSFANEYNLVVIQCDYFGSEFMQDADKITINQDVILRSLTDTQKNEVLRGESSLESFIQYYKGTVPGVAVLNEHIDNFNDMGFLQAIDLITAVESVKIILRDNNYLFNQNRLIGYGHSHGAYLLHLSNMLMPNLFSYIIDNSSWIKPEYIKQVRYLIFQRNNITFNLSFNYLLRNILMDAEILDLRNIKHDTKIHTQILCFQGTNDTLVDFSEKETFINSFINSEIIKITEENIDNIIVNSSTHGLNADFIQMFKFAIKKEKELMIKSIFECEIKIKNLQIKLYNKGLPIFVFSHIENYFYIK</sequence>
<evidence type="ECO:0000313" key="2">
    <source>
        <dbReference type="Proteomes" id="UP000321400"/>
    </source>
</evidence>
<dbReference type="STRING" id="442899.SAMN05720591_11815"/>
<accession>A0A511X2B5</accession>
<dbReference type="EMBL" id="BJYE01000018">
    <property type="protein sequence ID" value="GEN57102.1"/>
    <property type="molecule type" value="Genomic_DNA"/>
</dbReference>
<reference evidence="1 2" key="1">
    <citation type="submission" date="2019-07" db="EMBL/GenBank/DDBJ databases">
        <title>Whole genome shotgun sequence of Halolactibacillus alkaliphilus NBRC 103919.</title>
        <authorList>
            <person name="Hosoyama A."/>
            <person name="Uohara A."/>
            <person name="Ohji S."/>
            <person name="Ichikawa N."/>
        </authorList>
    </citation>
    <scope>NUCLEOTIDE SEQUENCE [LARGE SCALE GENOMIC DNA]</scope>
    <source>
        <strain evidence="1 2">NBRC 103919</strain>
    </source>
</reference>
<dbReference type="RefSeq" id="WP_089802113.1">
    <property type="nucleotide sequence ID" value="NZ_BJYE01000018.1"/>
</dbReference>